<comment type="caution">
    <text evidence="11">Lacks conserved residue(s) required for the propagation of feature annotation.</text>
</comment>
<dbReference type="InterPro" id="IPR004692">
    <property type="entry name" value="SecG"/>
</dbReference>
<reference evidence="12 13" key="1">
    <citation type="submission" date="2016-07" db="EMBL/GenBank/DDBJ databases">
        <title>Draft Genome Sequence of Methylophaga muralis Bur 1.</title>
        <authorList>
            <person name="Vasilenko O.V."/>
            <person name="Doronina N.V."/>
            <person name="Shmareva M.N."/>
            <person name="Tarlachkov S.V."/>
            <person name="Mustakhimov I."/>
            <person name="Trotsenko Y.A."/>
        </authorList>
    </citation>
    <scope>NUCLEOTIDE SEQUENCE [LARGE SCALE GENOMIC DNA]</scope>
    <source>
        <strain evidence="12 13">Bur 1</strain>
    </source>
</reference>
<evidence type="ECO:0000256" key="10">
    <source>
        <dbReference type="ARBA" id="ARBA00023136"/>
    </source>
</evidence>
<dbReference type="GO" id="GO:0009306">
    <property type="term" value="P:protein secretion"/>
    <property type="evidence" value="ECO:0007669"/>
    <property type="project" value="UniProtKB-UniRule"/>
</dbReference>
<evidence type="ECO:0000256" key="6">
    <source>
        <dbReference type="ARBA" id="ARBA00022692"/>
    </source>
</evidence>
<dbReference type="PRINTS" id="PR01651">
    <property type="entry name" value="SECGEXPORT"/>
</dbReference>
<keyword evidence="10 11" id="KW-0472">Membrane</keyword>
<dbReference type="PANTHER" id="PTHR34182">
    <property type="entry name" value="PROTEIN-EXPORT MEMBRANE PROTEIN SECG"/>
    <property type="match status" value="1"/>
</dbReference>
<dbReference type="Pfam" id="PF03840">
    <property type="entry name" value="SecG"/>
    <property type="match status" value="1"/>
</dbReference>
<dbReference type="GO" id="GO:0015450">
    <property type="term" value="F:protein-transporting ATPase activity"/>
    <property type="evidence" value="ECO:0007669"/>
    <property type="project" value="UniProtKB-UniRule"/>
</dbReference>
<keyword evidence="5 11" id="KW-1003">Cell membrane</keyword>
<dbReference type="PANTHER" id="PTHR34182:SF1">
    <property type="entry name" value="PROTEIN-EXPORT MEMBRANE PROTEIN SECG"/>
    <property type="match status" value="1"/>
</dbReference>
<evidence type="ECO:0000256" key="5">
    <source>
        <dbReference type="ARBA" id="ARBA00022475"/>
    </source>
</evidence>
<evidence type="ECO:0000256" key="4">
    <source>
        <dbReference type="ARBA" id="ARBA00022448"/>
    </source>
</evidence>
<keyword evidence="4 11" id="KW-0813">Transport</keyword>
<dbReference type="AlphaFoldDB" id="A0A1E3GUW5"/>
<dbReference type="GO" id="GO:0043952">
    <property type="term" value="P:protein transport by the Sec complex"/>
    <property type="evidence" value="ECO:0007669"/>
    <property type="project" value="TreeGrafter"/>
</dbReference>
<comment type="similarity">
    <text evidence="2 11">Belongs to the SecG family.</text>
</comment>
<dbReference type="EMBL" id="MCRI01000002">
    <property type="protein sequence ID" value="ODN67833.1"/>
    <property type="molecule type" value="Genomic_DNA"/>
</dbReference>
<dbReference type="STRING" id="291169.A9E74_00339"/>
<sequence length="108" mass="10843">MDALILVVHVVISLLLVGLILIQHGKGADAGAAFGGGGGGGASASLFGSQGSASFLSRSSAILATVFFITSLTLAYLAGNTDRVQSVTDSVVIEQPVQESPADLPEFP</sequence>
<evidence type="ECO:0000256" key="8">
    <source>
        <dbReference type="ARBA" id="ARBA00022989"/>
    </source>
</evidence>
<gene>
    <name evidence="12" type="primary">secG</name>
    <name evidence="12" type="ORF">A9E74_00339</name>
</gene>
<dbReference type="Proteomes" id="UP000094379">
    <property type="component" value="Unassembled WGS sequence"/>
</dbReference>
<dbReference type="NCBIfam" id="TIGR00810">
    <property type="entry name" value="secG"/>
    <property type="match status" value="1"/>
</dbReference>
<evidence type="ECO:0000256" key="1">
    <source>
        <dbReference type="ARBA" id="ARBA00004651"/>
    </source>
</evidence>
<comment type="subcellular location">
    <subcellularLocation>
        <location evidence="1 11">Cell membrane</location>
        <topology evidence="1 11">Multi-pass membrane protein</topology>
    </subcellularLocation>
</comment>
<keyword evidence="9 11" id="KW-0811">Translocation</keyword>
<organism evidence="12 13">
    <name type="scientific">Methylophaga muralis</name>
    <dbReference type="NCBI Taxonomy" id="291169"/>
    <lineage>
        <taxon>Bacteria</taxon>
        <taxon>Pseudomonadati</taxon>
        <taxon>Pseudomonadota</taxon>
        <taxon>Gammaproteobacteria</taxon>
        <taxon>Thiotrichales</taxon>
        <taxon>Piscirickettsiaceae</taxon>
        <taxon>Methylophaga</taxon>
    </lineage>
</organism>
<evidence type="ECO:0000256" key="3">
    <source>
        <dbReference type="ARBA" id="ARBA00017876"/>
    </source>
</evidence>
<dbReference type="PATRIC" id="fig|291169.3.peg.342"/>
<evidence type="ECO:0000256" key="2">
    <source>
        <dbReference type="ARBA" id="ARBA00008445"/>
    </source>
</evidence>
<protein>
    <recommendedName>
        <fullName evidence="3 11">Protein-export membrane protein SecG</fullName>
    </recommendedName>
</protein>
<evidence type="ECO:0000313" key="13">
    <source>
        <dbReference type="Proteomes" id="UP000094379"/>
    </source>
</evidence>
<evidence type="ECO:0000313" key="12">
    <source>
        <dbReference type="EMBL" id="ODN67833.1"/>
    </source>
</evidence>
<keyword evidence="6 11" id="KW-0812">Transmembrane</keyword>
<feature type="transmembrane region" description="Helical" evidence="11">
    <location>
        <begin position="54"/>
        <end position="77"/>
    </location>
</feature>
<evidence type="ECO:0000256" key="7">
    <source>
        <dbReference type="ARBA" id="ARBA00022927"/>
    </source>
</evidence>
<keyword evidence="13" id="KW-1185">Reference proteome</keyword>
<evidence type="ECO:0000256" key="9">
    <source>
        <dbReference type="ARBA" id="ARBA00023010"/>
    </source>
</evidence>
<name>A0A1E3GUW5_9GAMM</name>
<proteinExistence type="inferred from homology"/>
<keyword evidence="7 11" id="KW-0653">Protein transport</keyword>
<comment type="caution">
    <text evidence="12">The sequence shown here is derived from an EMBL/GenBank/DDBJ whole genome shotgun (WGS) entry which is preliminary data.</text>
</comment>
<accession>A0A1E3GUW5</accession>
<comment type="function">
    <text evidence="11">Involved in protein export. Participates in an early event of protein translocation.</text>
</comment>
<dbReference type="GO" id="GO:0005886">
    <property type="term" value="C:plasma membrane"/>
    <property type="evidence" value="ECO:0007669"/>
    <property type="project" value="UniProtKB-SubCell"/>
</dbReference>
<dbReference type="GO" id="GO:0065002">
    <property type="term" value="P:intracellular protein transmembrane transport"/>
    <property type="evidence" value="ECO:0007669"/>
    <property type="project" value="TreeGrafter"/>
</dbReference>
<keyword evidence="8 11" id="KW-1133">Transmembrane helix</keyword>
<evidence type="ECO:0000256" key="11">
    <source>
        <dbReference type="RuleBase" id="RU365087"/>
    </source>
</evidence>
<dbReference type="RefSeq" id="WP_069294941.1">
    <property type="nucleotide sequence ID" value="NZ_MCRI01000002.1"/>
</dbReference>